<dbReference type="RefSeq" id="WP_159671026.1">
    <property type="nucleotide sequence ID" value="NZ_WUUS01000014.1"/>
</dbReference>
<keyword evidence="2" id="KW-1185">Reference proteome</keyword>
<sequence>MPSDPSNSDTPRTISDLDSTVETQRQRLNTVTQETRFVLIQNILSHPKQLPSLKELNYVNPSKSQSTIREHLEILIEEGIVEERVLPDDRRQRDLPWRFYGLTEEGRALLSEAGLLRAEATLQDMYTRLDTTPEIDKYAQAVRPGHATE</sequence>
<dbReference type="OrthoDB" id="195102at2157"/>
<protein>
    <submittedName>
        <fullName evidence="1">ArsR family transcriptional regulator</fullName>
    </submittedName>
</protein>
<dbReference type="CDD" id="cd00090">
    <property type="entry name" value="HTH_ARSR"/>
    <property type="match status" value="1"/>
</dbReference>
<proteinExistence type="predicted"/>
<organism evidence="1 2">
    <name type="scientific">Halobaculum saliterrae</name>
    <dbReference type="NCBI Taxonomy" id="2073113"/>
    <lineage>
        <taxon>Archaea</taxon>
        <taxon>Methanobacteriati</taxon>
        <taxon>Methanobacteriota</taxon>
        <taxon>Stenosarchaea group</taxon>
        <taxon>Halobacteria</taxon>
        <taxon>Halobacteriales</taxon>
        <taxon>Haloferacaceae</taxon>
        <taxon>Halobaculum</taxon>
    </lineage>
</organism>
<dbReference type="InterPro" id="IPR036390">
    <property type="entry name" value="WH_DNA-bd_sf"/>
</dbReference>
<reference evidence="1 2" key="1">
    <citation type="submission" date="2019-12" db="EMBL/GenBank/DDBJ databases">
        <title>Isolation and characterization of three novel carbon monoxide-oxidizing members of Halobacteria from salione crusts and soils.</title>
        <authorList>
            <person name="Myers M.R."/>
            <person name="King G.M."/>
        </authorList>
    </citation>
    <scope>NUCLEOTIDE SEQUENCE [LARGE SCALE GENOMIC DNA]</scope>
    <source>
        <strain evidence="1 2">WSA2</strain>
    </source>
</reference>
<dbReference type="InterPro" id="IPR011991">
    <property type="entry name" value="ArsR-like_HTH"/>
</dbReference>
<dbReference type="AlphaFoldDB" id="A0A6B0SVZ9"/>
<gene>
    <name evidence="1" type="ORF">GRX01_18000</name>
</gene>
<dbReference type="EMBL" id="WUUS01000014">
    <property type="protein sequence ID" value="MXR43218.1"/>
    <property type="molecule type" value="Genomic_DNA"/>
</dbReference>
<dbReference type="Proteomes" id="UP000437065">
    <property type="component" value="Unassembled WGS sequence"/>
</dbReference>
<dbReference type="InterPro" id="IPR036388">
    <property type="entry name" value="WH-like_DNA-bd_sf"/>
</dbReference>
<evidence type="ECO:0000313" key="1">
    <source>
        <dbReference type="EMBL" id="MXR43218.1"/>
    </source>
</evidence>
<dbReference type="SUPFAM" id="SSF46785">
    <property type="entry name" value="Winged helix' DNA-binding domain"/>
    <property type="match status" value="1"/>
</dbReference>
<dbReference type="Gene3D" id="1.10.10.10">
    <property type="entry name" value="Winged helix-like DNA-binding domain superfamily/Winged helix DNA-binding domain"/>
    <property type="match status" value="1"/>
</dbReference>
<evidence type="ECO:0000313" key="2">
    <source>
        <dbReference type="Proteomes" id="UP000437065"/>
    </source>
</evidence>
<accession>A0A6B0SVZ9</accession>
<comment type="caution">
    <text evidence="1">The sequence shown here is derived from an EMBL/GenBank/DDBJ whole genome shotgun (WGS) entry which is preliminary data.</text>
</comment>
<name>A0A6B0SVZ9_9EURY</name>